<keyword evidence="6" id="KW-1185">Reference proteome</keyword>
<dbReference type="GO" id="GO:0005615">
    <property type="term" value="C:extracellular space"/>
    <property type="evidence" value="ECO:0007669"/>
    <property type="project" value="TreeGrafter"/>
</dbReference>
<dbReference type="Pfam" id="PF00014">
    <property type="entry name" value="Kunitz_BPTI"/>
    <property type="match status" value="1"/>
</dbReference>
<dbReference type="EMBL" id="UYYB01114028">
    <property type="protein sequence ID" value="VDM81675.1"/>
    <property type="molecule type" value="Genomic_DNA"/>
</dbReference>
<dbReference type="InterPro" id="IPR002223">
    <property type="entry name" value="Kunitz_BPTI"/>
</dbReference>
<dbReference type="PANTHER" id="PTHR10083:SF374">
    <property type="entry name" value="BPTI_KUNITZ INHIBITOR DOMAIN-CONTAINING PROTEIN"/>
    <property type="match status" value="1"/>
</dbReference>
<feature type="domain" description="BPTI/Kunitz inhibitor" evidence="4">
    <location>
        <begin position="31"/>
        <end position="82"/>
    </location>
</feature>
<dbReference type="InterPro" id="IPR050098">
    <property type="entry name" value="TFPI/VKTCI-like"/>
</dbReference>
<keyword evidence="2" id="KW-0722">Serine protease inhibitor</keyword>
<evidence type="ECO:0000256" key="1">
    <source>
        <dbReference type="ARBA" id="ARBA00022690"/>
    </source>
</evidence>
<dbReference type="PANTHER" id="PTHR10083">
    <property type="entry name" value="KUNITZ-TYPE PROTEASE INHIBITOR-RELATED"/>
    <property type="match status" value="1"/>
</dbReference>
<dbReference type="GO" id="GO:0004867">
    <property type="term" value="F:serine-type endopeptidase inhibitor activity"/>
    <property type="evidence" value="ECO:0007669"/>
    <property type="project" value="UniProtKB-KW"/>
</dbReference>
<evidence type="ECO:0000256" key="3">
    <source>
        <dbReference type="ARBA" id="ARBA00023157"/>
    </source>
</evidence>
<dbReference type="InterPro" id="IPR036880">
    <property type="entry name" value="Kunitz_BPTI_sf"/>
</dbReference>
<evidence type="ECO:0000313" key="6">
    <source>
        <dbReference type="Proteomes" id="UP000270094"/>
    </source>
</evidence>
<accession>A0A3P7LGG6</accession>
<dbReference type="OrthoDB" id="4473401at2759"/>
<name>A0A3P7LGG6_STRVU</name>
<dbReference type="AlphaFoldDB" id="A0A3P7LGG6"/>
<dbReference type="CDD" id="cd22593">
    <property type="entry name" value="Kunitz_conkunitzin"/>
    <property type="match status" value="1"/>
</dbReference>
<evidence type="ECO:0000256" key="2">
    <source>
        <dbReference type="ARBA" id="ARBA00022900"/>
    </source>
</evidence>
<proteinExistence type="predicted"/>
<keyword evidence="1" id="KW-0646">Protease inhibitor</keyword>
<organism evidence="5 6">
    <name type="scientific">Strongylus vulgaris</name>
    <name type="common">Blood worm</name>
    <dbReference type="NCBI Taxonomy" id="40348"/>
    <lineage>
        <taxon>Eukaryota</taxon>
        <taxon>Metazoa</taxon>
        <taxon>Ecdysozoa</taxon>
        <taxon>Nematoda</taxon>
        <taxon>Chromadorea</taxon>
        <taxon>Rhabditida</taxon>
        <taxon>Rhabditina</taxon>
        <taxon>Rhabditomorpha</taxon>
        <taxon>Strongyloidea</taxon>
        <taxon>Strongylidae</taxon>
        <taxon>Strongylus</taxon>
    </lineage>
</organism>
<evidence type="ECO:0000313" key="5">
    <source>
        <dbReference type="EMBL" id="VDM81675.1"/>
    </source>
</evidence>
<dbReference type="Gene3D" id="4.10.410.10">
    <property type="entry name" value="Pancreatic trypsin inhibitor Kunitz domain"/>
    <property type="match status" value="1"/>
</dbReference>
<protein>
    <recommendedName>
        <fullName evidence="4">BPTI/Kunitz inhibitor domain-containing protein</fullName>
    </recommendedName>
</protein>
<sequence>MVIQSSLNEFTKSYVLSVVYNLVSSALPNPCTAPPRNPGDGPHHATRWAFDGNIRKCVPFEYRGLHGNANNFLTREDCEQRCPGWKDYCKEQNRAD</sequence>
<dbReference type="SUPFAM" id="SSF57362">
    <property type="entry name" value="BPTI-like"/>
    <property type="match status" value="1"/>
</dbReference>
<gene>
    <name evidence="5" type="ORF">SVUK_LOCUS16673</name>
</gene>
<dbReference type="Proteomes" id="UP000270094">
    <property type="component" value="Unassembled WGS sequence"/>
</dbReference>
<dbReference type="PROSITE" id="PS50279">
    <property type="entry name" value="BPTI_KUNITZ_2"/>
    <property type="match status" value="1"/>
</dbReference>
<keyword evidence="3" id="KW-1015">Disulfide bond</keyword>
<reference evidence="5 6" key="1">
    <citation type="submission" date="2018-11" db="EMBL/GenBank/DDBJ databases">
        <authorList>
            <consortium name="Pathogen Informatics"/>
        </authorList>
    </citation>
    <scope>NUCLEOTIDE SEQUENCE [LARGE SCALE GENOMIC DNA]</scope>
</reference>
<dbReference type="SMART" id="SM00131">
    <property type="entry name" value="KU"/>
    <property type="match status" value="1"/>
</dbReference>
<evidence type="ECO:0000259" key="4">
    <source>
        <dbReference type="PROSITE" id="PS50279"/>
    </source>
</evidence>